<protein>
    <submittedName>
        <fullName evidence="1">Uncharacterized protein</fullName>
    </submittedName>
</protein>
<sequence>MIWVSRVFARMRLSTGAGQAPPPTVRKRSDMVEETSKKKSEIGFAAGELNLVLVRRKWRWSIRSSR</sequence>
<dbReference type="EMBL" id="OZ020110">
    <property type="protein sequence ID" value="CAK9262669.1"/>
    <property type="molecule type" value="Genomic_DNA"/>
</dbReference>
<evidence type="ECO:0000313" key="2">
    <source>
        <dbReference type="Proteomes" id="UP001497444"/>
    </source>
</evidence>
<organism evidence="1 2">
    <name type="scientific">Sphagnum jensenii</name>
    <dbReference type="NCBI Taxonomy" id="128206"/>
    <lineage>
        <taxon>Eukaryota</taxon>
        <taxon>Viridiplantae</taxon>
        <taxon>Streptophyta</taxon>
        <taxon>Embryophyta</taxon>
        <taxon>Bryophyta</taxon>
        <taxon>Sphagnophytina</taxon>
        <taxon>Sphagnopsida</taxon>
        <taxon>Sphagnales</taxon>
        <taxon>Sphagnaceae</taxon>
        <taxon>Sphagnum</taxon>
    </lineage>
</organism>
<name>A0ABP0W7A0_9BRYO</name>
<keyword evidence="2" id="KW-1185">Reference proteome</keyword>
<proteinExistence type="predicted"/>
<evidence type="ECO:0000313" key="1">
    <source>
        <dbReference type="EMBL" id="CAK9262669.1"/>
    </source>
</evidence>
<reference evidence="1" key="1">
    <citation type="submission" date="2024-02" db="EMBL/GenBank/DDBJ databases">
        <authorList>
            <consortium name="ELIXIR-Norway"/>
            <consortium name="Elixir Norway"/>
        </authorList>
    </citation>
    <scope>NUCLEOTIDE SEQUENCE</scope>
</reference>
<gene>
    <name evidence="1" type="ORF">CSSPJE1EN1_LOCUS8147</name>
</gene>
<accession>A0ABP0W7A0</accession>
<dbReference type="Proteomes" id="UP001497444">
    <property type="component" value="Chromosome 15"/>
</dbReference>